<feature type="domain" description="O-antigen ligase-related" evidence="6">
    <location>
        <begin position="214"/>
        <end position="358"/>
    </location>
</feature>
<evidence type="ECO:0000313" key="8">
    <source>
        <dbReference type="Proteomes" id="UP000016462"/>
    </source>
</evidence>
<accession>U1LD12</accession>
<feature type="transmembrane region" description="Helical" evidence="5">
    <location>
        <begin position="81"/>
        <end position="99"/>
    </location>
</feature>
<sequence length="446" mass="47429">MAMLSDRGRLTAPAIPERPARRERRHVLLTLTILALPFSYVPLELLPGKVSVTLAVFALVAATGIRYGVLRRRVVPLEGVTLALSAFILVRLTAIAALEGAPIDWVDALSSALAPLGGVVLFRIAQRPDVKDACLRALRWMLLLLAMVALYQEAAGLAWLQGRGYAEGFYYFTFEGTYRPFGTFLSPTVFGAFLAVAGSALVCMSRTVRDALVSLAIVAVPLALTQTRAAWIAFALALAVGWLLRSRARPVHLTLGIAAAVWGAAFVVWLVPSAVDALVERLATISDAGFSSNLARVRLWEGTVEATLDGSPLVGFPAERFTSLVGALAGQYADFGHAHSNYLQLLFLYGLIGLALFVAILVIALIGALRDVTTAAATGAPWAYGAVAALVAFAVDSAFETSWTSFSVVAVLYFVLGLGSTAARGTARSMEPIRADALPSARGWVR</sequence>
<feature type="transmembrane region" description="Helical" evidence="5">
    <location>
        <begin position="208"/>
        <end position="224"/>
    </location>
</feature>
<evidence type="ECO:0000256" key="2">
    <source>
        <dbReference type="ARBA" id="ARBA00022692"/>
    </source>
</evidence>
<keyword evidence="3 5" id="KW-1133">Transmembrane helix</keyword>
<evidence type="ECO:0000259" key="6">
    <source>
        <dbReference type="Pfam" id="PF04932"/>
    </source>
</evidence>
<dbReference type="Pfam" id="PF04932">
    <property type="entry name" value="Wzy_C"/>
    <property type="match status" value="1"/>
</dbReference>
<feature type="transmembrane region" description="Helical" evidence="5">
    <location>
        <begin position="49"/>
        <end position="69"/>
    </location>
</feature>
<proteinExistence type="predicted"/>
<comment type="subcellular location">
    <subcellularLocation>
        <location evidence="1">Membrane</location>
        <topology evidence="1">Multi-pass membrane protein</topology>
    </subcellularLocation>
</comment>
<reference evidence="7 8" key="1">
    <citation type="journal article" date="2013" name="Genome Announc.">
        <title>First draft genome sequence from a member of the genus agrococcus, isolated from modern microbialites.</title>
        <authorList>
            <person name="White R.A.III."/>
            <person name="Grassa C.J."/>
            <person name="Suttle C.A."/>
        </authorList>
    </citation>
    <scope>NUCLEOTIDE SEQUENCE [LARGE SCALE GENOMIC DNA]</scope>
    <source>
        <strain evidence="7 8">RW1</strain>
    </source>
</reference>
<feature type="transmembrane region" description="Helical" evidence="5">
    <location>
        <begin position="346"/>
        <end position="369"/>
    </location>
</feature>
<feature type="transmembrane region" description="Helical" evidence="5">
    <location>
        <begin position="405"/>
        <end position="423"/>
    </location>
</feature>
<evidence type="ECO:0000256" key="5">
    <source>
        <dbReference type="SAM" id="Phobius"/>
    </source>
</evidence>
<keyword evidence="2 5" id="KW-0812">Transmembrane</keyword>
<feature type="transmembrane region" description="Helical" evidence="5">
    <location>
        <begin position="26"/>
        <end position="43"/>
    </location>
</feature>
<dbReference type="PANTHER" id="PTHR37422:SF13">
    <property type="entry name" value="LIPOPOLYSACCHARIDE BIOSYNTHESIS PROTEIN PA4999-RELATED"/>
    <property type="match status" value="1"/>
</dbReference>
<dbReference type="Proteomes" id="UP000016462">
    <property type="component" value="Unassembled WGS sequence"/>
</dbReference>
<feature type="transmembrane region" description="Helical" evidence="5">
    <location>
        <begin position="253"/>
        <end position="271"/>
    </location>
</feature>
<name>U1LD12_9MICO</name>
<feature type="transmembrane region" description="Helical" evidence="5">
    <location>
        <begin position="137"/>
        <end position="160"/>
    </location>
</feature>
<evidence type="ECO:0000256" key="1">
    <source>
        <dbReference type="ARBA" id="ARBA00004141"/>
    </source>
</evidence>
<keyword evidence="8" id="KW-1185">Reference proteome</keyword>
<feature type="transmembrane region" description="Helical" evidence="5">
    <location>
        <begin position="381"/>
        <end position="399"/>
    </location>
</feature>
<comment type="caution">
    <text evidence="7">The sequence shown here is derived from an EMBL/GenBank/DDBJ whole genome shotgun (WGS) entry which is preliminary data.</text>
</comment>
<protein>
    <recommendedName>
        <fullName evidence="6">O-antigen ligase-related domain-containing protein</fullName>
    </recommendedName>
</protein>
<dbReference type="PANTHER" id="PTHR37422">
    <property type="entry name" value="TEICHURONIC ACID BIOSYNTHESIS PROTEIN TUAE"/>
    <property type="match status" value="1"/>
</dbReference>
<dbReference type="AlphaFoldDB" id="U1LD12"/>
<gene>
    <name evidence="7" type="ORF">L332_11665</name>
</gene>
<keyword evidence="4 5" id="KW-0472">Membrane</keyword>
<evidence type="ECO:0000256" key="3">
    <source>
        <dbReference type="ARBA" id="ARBA00022989"/>
    </source>
</evidence>
<evidence type="ECO:0000256" key="4">
    <source>
        <dbReference type="ARBA" id="ARBA00023136"/>
    </source>
</evidence>
<dbReference type="InterPro" id="IPR051533">
    <property type="entry name" value="WaaL-like"/>
</dbReference>
<dbReference type="GO" id="GO:0016020">
    <property type="term" value="C:membrane"/>
    <property type="evidence" value="ECO:0007669"/>
    <property type="project" value="UniProtKB-SubCell"/>
</dbReference>
<evidence type="ECO:0000313" key="7">
    <source>
        <dbReference type="EMBL" id="ERG65093.1"/>
    </source>
</evidence>
<organism evidence="7 8">
    <name type="scientific">Agrococcus pavilionensis RW1</name>
    <dbReference type="NCBI Taxonomy" id="1330458"/>
    <lineage>
        <taxon>Bacteria</taxon>
        <taxon>Bacillati</taxon>
        <taxon>Actinomycetota</taxon>
        <taxon>Actinomycetes</taxon>
        <taxon>Micrococcales</taxon>
        <taxon>Microbacteriaceae</taxon>
        <taxon>Agrococcus</taxon>
    </lineage>
</organism>
<dbReference type="EMBL" id="ASHR01000010">
    <property type="protein sequence ID" value="ERG65093.1"/>
    <property type="molecule type" value="Genomic_DNA"/>
</dbReference>
<feature type="transmembrane region" description="Helical" evidence="5">
    <location>
        <begin position="180"/>
        <end position="201"/>
    </location>
</feature>
<feature type="transmembrane region" description="Helical" evidence="5">
    <location>
        <begin position="105"/>
        <end position="125"/>
    </location>
</feature>
<dbReference type="InterPro" id="IPR007016">
    <property type="entry name" value="O-antigen_ligase-rel_domated"/>
</dbReference>